<feature type="compositionally biased region" description="Basic and acidic residues" evidence="1">
    <location>
        <begin position="7"/>
        <end position="18"/>
    </location>
</feature>
<evidence type="ECO:0000313" key="4">
    <source>
        <dbReference type="EMBL" id="WQD78978.1"/>
    </source>
</evidence>
<feature type="compositionally biased region" description="Low complexity" evidence="1">
    <location>
        <begin position="126"/>
        <end position="138"/>
    </location>
</feature>
<feature type="compositionally biased region" description="Low complexity" evidence="1">
    <location>
        <begin position="160"/>
        <end position="210"/>
    </location>
</feature>
<dbReference type="InterPro" id="IPR007730">
    <property type="entry name" value="SPOR-like_dom"/>
</dbReference>
<feature type="region of interest" description="Disordered" evidence="1">
    <location>
        <begin position="1"/>
        <end position="47"/>
    </location>
</feature>
<dbReference type="PROSITE" id="PS51724">
    <property type="entry name" value="SPOR"/>
    <property type="match status" value="1"/>
</dbReference>
<dbReference type="Pfam" id="PF05036">
    <property type="entry name" value="SPOR"/>
    <property type="match status" value="1"/>
</dbReference>
<dbReference type="EMBL" id="CP139965">
    <property type="protein sequence ID" value="WQD78978.1"/>
    <property type="molecule type" value="Genomic_DNA"/>
</dbReference>
<dbReference type="Proteomes" id="UP001325479">
    <property type="component" value="Chromosome"/>
</dbReference>
<dbReference type="RefSeq" id="WP_114812835.1">
    <property type="nucleotide sequence ID" value="NZ_CP139965.1"/>
</dbReference>
<dbReference type="InterPro" id="IPR052521">
    <property type="entry name" value="Cell_div_SPOR-domain"/>
</dbReference>
<sequence length="313" mass="31299">MGIFSFGKKDDAPSRRGADSSATRGGRNARVERRSRRTERPAADADAMLLDPTLPEKQRARRRLVGAIALVVAAIVVLPMVLDSHPKPVTDDISIDIPNRPVAKASTAVQDTQAGVAPDNPPAPDAAPGASGLTSASPNVAVASSPAAGAKASAKSATAGTSSTANSTANNSPAAQAAPSAAAQSTKPHSNATQAANSATNGSANNSARAARTEPSTDAEKDTGSPASPPGARFAVQLGVFPDDASARNWAAKLKAAGVPAYTERRKQADGSMRTLLRAGPFADRAAASAAIAKVREAGLGAGANGSSGQSAQ</sequence>
<dbReference type="PANTHER" id="PTHR38687">
    <property type="entry name" value="CELL DIVISION PROTEIN DEDD-RELATED"/>
    <property type="match status" value="1"/>
</dbReference>
<keyword evidence="2" id="KW-1133">Transmembrane helix</keyword>
<keyword evidence="2" id="KW-0472">Membrane</keyword>
<dbReference type="PANTHER" id="PTHR38687:SF1">
    <property type="entry name" value="CELL DIVISION PROTEIN DEDD"/>
    <property type="match status" value="1"/>
</dbReference>
<dbReference type="SUPFAM" id="SSF110997">
    <property type="entry name" value="Sporulation related repeat"/>
    <property type="match status" value="1"/>
</dbReference>
<organism evidence="4 5">
    <name type="scientific">Paraburkholderia kururiensis</name>
    <dbReference type="NCBI Taxonomy" id="984307"/>
    <lineage>
        <taxon>Bacteria</taxon>
        <taxon>Pseudomonadati</taxon>
        <taxon>Pseudomonadota</taxon>
        <taxon>Betaproteobacteria</taxon>
        <taxon>Burkholderiales</taxon>
        <taxon>Burkholderiaceae</taxon>
        <taxon>Paraburkholderia</taxon>
    </lineage>
</organism>
<protein>
    <submittedName>
        <fullName evidence="4">SPOR domain-containing protein</fullName>
    </submittedName>
</protein>
<keyword evidence="2" id="KW-0812">Transmembrane</keyword>
<dbReference type="Gene3D" id="3.30.70.1070">
    <property type="entry name" value="Sporulation related repeat"/>
    <property type="match status" value="1"/>
</dbReference>
<gene>
    <name evidence="4" type="ORF">U0042_04530</name>
</gene>
<accession>A0ABZ0WNW2</accession>
<evidence type="ECO:0000313" key="5">
    <source>
        <dbReference type="Proteomes" id="UP001325479"/>
    </source>
</evidence>
<feature type="transmembrane region" description="Helical" evidence="2">
    <location>
        <begin position="64"/>
        <end position="82"/>
    </location>
</feature>
<keyword evidence="5" id="KW-1185">Reference proteome</keyword>
<dbReference type="InterPro" id="IPR036680">
    <property type="entry name" value="SPOR-like_sf"/>
</dbReference>
<feature type="domain" description="SPOR" evidence="3">
    <location>
        <begin position="228"/>
        <end position="311"/>
    </location>
</feature>
<evidence type="ECO:0000256" key="2">
    <source>
        <dbReference type="SAM" id="Phobius"/>
    </source>
</evidence>
<feature type="region of interest" description="Disordered" evidence="1">
    <location>
        <begin position="160"/>
        <end position="236"/>
    </location>
</feature>
<evidence type="ECO:0000256" key="1">
    <source>
        <dbReference type="SAM" id="MobiDB-lite"/>
    </source>
</evidence>
<feature type="region of interest" description="Disordered" evidence="1">
    <location>
        <begin position="104"/>
        <end position="138"/>
    </location>
</feature>
<evidence type="ECO:0000259" key="3">
    <source>
        <dbReference type="PROSITE" id="PS51724"/>
    </source>
</evidence>
<name>A0ABZ0WNW2_9BURK</name>
<proteinExistence type="predicted"/>
<reference evidence="4 5" key="1">
    <citation type="submission" date="2023-12" db="EMBL/GenBank/DDBJ databases">
        <title>Genome sequencing and assembly of bacterial species from a model synthetic community.</title>
        <authorList>
            <person name="Hogle S.L."/>
        </authorList>
    </citation>
    <scope>NUCLEOTIDE SEQUENCE [LARGE SCALE GENOMIC DNA]</scope>
    <source>
        <strain evidence="4 5">HAMBI 2494</strain>
    </source>
</reference>